<name>A8NKS0_COPC7</name>
<dbReference type="eggNOG" id="ENOG502QQ7Z">
    <property type="taxonomic scope" value="Eukaryota"/>
</dbReference>
<feature type="chain" id="PRO_5002724338" evidence="10">
    <location>
        <begin position="18"/>
        <end position="331"/>
    </location>
</feature>
<dbReference type="Gene3D" id="3.40.390.10">
    <property type="entry name" value="Collagenase (Catalytic Domain)"/>
    <property type="match status" value="1"/>
</dbReference>
<keyword evidence="6" id="KW-0862">Zinc</keyword>
<dbReference type="HOGENOM" id="CLU_048726_1_1_1"/>
<feature type="region of interest" description="Disordered" evidence="9">
    <location>
        <begin position="235"/>
        <end position="280"/>
    </location>
</feature>
<keyword evidence="4 10" id="KW-0732">Signal</keyword>
<dbReference type="MEROPS" id="M43.008"/>
<sequence>MFLKSYLVFAVTLSTSANIFTNALSVRQLGPIGRLCGNELDEATKAILEADFQLNQVPPPAGISTTSTAANLASPVNVFFHVVSKDETPEGGNVPDSAIDEQMDVLNTAFGETGLQFRLAEVTRSVNESWFGNADKRGPRNFEMKAALRRGGRADLNVWTTGLAWQGPGSSSLLGYATFPVNVTVEPENDGVVVLYSTLPKGDNPPFNLGHTLTHEVGHWVGLYHTFEGFSCRGTGDEVDDTPPQRNPTTGCPADDPTRPPKNSCPAPSPDEEDLPDPIHNYMDYSDDRCMNEFTPGQIERMHAHLATYRGIELRTGGAPVATIVKRVPAL</sequence>
<dbReference type="OMA" id="FAPHNIQ"/>
<dbReference type="CDD" id="cd04275">
    <property type="entry name" value="ZnMc_pappalysin_like"/>
    <property type="match status" value="1"/>
</dbReference>
<evidence type="ECO:0000256" key="5">
    <source>
        <dbReference type="ARBA" id="ARBA00022801"/>
    </source>
</evidence>
<evidence type="ECO:0000256" key="7">
    <source>
        <dbReference type="ARBA" id="ARBA00023049"/>
    </source>
</evidence>
<dbReference type="KEGG" id="cci:CC1G_10849"/>
<dbReference type="GO" id="GO:0046872">
    <property type="term" value="F:metal ion binding"/>
    <property type="evidence" value="ECO:0007669"/>
    <property type="project" value="UniProtKB-KW"/>
</dbReference>
<dbReference type="InterPro" id="IPR024079">
    <property type="entry name" value="MetalloPept_cat_dom_sf"/>
</dbReference>
<accession>A8NKS0</accession>
<dbReference type="GO" id="GO:0008237">
    <property type="term" value="F:metallopeptidase activity"/>
    <property type="evidence" value="ECO:0007669"/>
    <property type="project" value="UniProtKB-KW"/>
</dbReference>
<evidence type="ECO:0000256" key="2">
    <source>
        <dbReference type="ARBA" id="ARBA00022670"/>
    </source>
</evidence>
<feature type="signal peptide" evidence="10">
    <location>
        <begin position="1"/>
        <end position="17"/>
    </location>
</feature>
<keyword evidence="2" id="KW-0645">Protease</keyword>
<dbReference type="EMBL" id="AACS02000010">
    <property type="protein sequence ID" value="EAU87255.2"/>
    <property type="molecule type" value="Genomic_DNA"/>
</dbReference>
<keyword evidence="8" id="KW-1015">Disulfide bond</keyword>
<dbReference type="PANTHER" id="PTHR47466">
    <property type="match status" value="1"/>
</dbReference>
<dbReference type="Pfam" id="PF05572">
    <property type="entry name" value="Peptidase_M43"/>
    <property type="match status" value="1"/>
</dbReference>
<dbReference type="InterPro" id="IPR008754">
    <property type="entry name" value="Peptidase_M43"/>
</dbReference>
<evidence type="ECO:0000313" key="12">
    <source>
        <dbReference type="EMBL" id="EAU87255.2"/>
    </source>
</evidence>
<evidence type="ECO:0000313" key="13">
    <source>
        <dbReference type="Proteomes" id="UP000001861"/>
    </source>
</evidence>
<evidence type="ECO:0000256" key="8">
    <source>
        <dbReference type="ARBA" id="ARBA00023157"/>
    </source>
</evidence>
<dbReference type="OrthoDB" id="536211at2759"/>
<dbReference type="AlphaFoldDB" id="A8NKS0"/>
<keyword evidence="13" id="KW-1185">Reference proteome</keyword>
<dbReference type="RefSeq" id="XP_001834531.2">
    <property type="nucleotide sequence ID" value="XM_001834479.2"/>
</dbReference>
<comment type="similarity">
    <text evidence="1">Belongs to the peptidase M43B family.</text>
</comment>
<dbReference type="GeneID" id="6011045"/>
<dbReference type="SUPFAM" id="SSF55486">
    <property type="entry name" value="Metalloproteases ('zincins'), catalytic domain"/>
    <property type="match status" value="1"/>
</dbReference>
<keyword evidence="3" id="KW-0479">Metal-binding</keyword>
<keyword evidence="7 12" id="KW-0482">Metalloprotease</keyword>
<gene>
    <name evidence="12" type="ORF">CC1G_10849</name>
</gene>
<evidence type="ECO:0000256" key="1">
    <source>
        <dbReference type="ARBA" id="ARBA00008721"/>
    </source>
</evidence>
<feature type="domain" description="Peptidase M43 pregnancy-associated plasma-A" evidence="11">
    <location>
        <begin position="203"/>
        <end position="306"/>
    </location>
</feature>
<reference evidence="12 13" key="1">
    <citation type="journal article" date="2010" name="Proc. Natl. Acad. Sci. U.S.A.">
        <title>Insights into evolution of multicellular fungi from the assembled chromosomes of the mushroom Coprinopsis cinerea (Coprinus cinereus).</title>
        <authorList>
            <person name="Stajich J.E."/>
            <person name="Wilke S.K."/>
            <person name="Ahren D."/>
            <person name="Au C.H."/>
            <person name="Birren B.W."/>
            <person name="Borodovsky M."/>
            <person name="Burns C."/>
            <person name="Canback B."/>
            <person name="Casselton L.A."/>
            <person name="Cheng C.K."/>
            <person name="Deng J."/>
            <person name="Dietrich F.S."/>
            <person name="Fargo D.C."/>
            <person name="Farman M.L."/>
            <person name="Gathman A.C."/>
            <person name="Goldberg J."/>
            <person name="Guigo R."/>
            <person name="Hoegger P.J."/>
            <person name="Hooker J.B."/>
            <person name="Huggins A."/>
            <person name="James T.Y."/>
            <person name="Kamada T."/>
            <person name="Kilaru S."/>
            <person name="Kodira C."/>
            <person name="Kues U."/>
            <person name="Kupfer D."/>
            <person name="Kwan H.S."/>
            <person name="Lomsadze A."/>
            <person name="Li W."/>
            <person name="Lilly W.W."/>
            <person name="Ma L.J."/>
            <person name="Mackey A.J."/>
            <person name="Manning G."/>
            <person name="Martin F."/>
            <person name="Muraguchi H."/>
            <person name="Natvig D.O."/>
            <person name="Palmerini H."/>
            <person name="Ramesh M.A."/>
            <person name="Rehmeyer C.J."/>
            <person name="Roe B.A."/>
            <person name="Shenoy N."/>
            <person name="Stanke M."/>
            <person name="Ter-Hovhannisyan V."/>
            <person name="Tunlid A."/>
            <person name="Velagapudi R."/>
            <person name="Vision T.J."/>
            <person name="Zeng Q."/>
            <person name="Zolan M.E."/>
            <person name="Pukkila P.J."/>
        </authorList>
    </citation>
    <scope>NUCLEOTIDE SEQUENCE [LARGE SCALE GENOMIC DNA]</scope>
    <source>
        <strain evidence="13">Okayama-7 / 130 / ATCC MYA-4618 / FGSC 9003</strain>
    </source>
</reference>
<evidence type="ECO:0000256" key="3">
    <source>
        <dbReference type="ARBA" id="ARBA00022723"/>
    </source>
</evidence>
<evidence type="ECO:0000256" key="9">
    <source>
        <dbReference type="SAM" id="MobiDB-lite"/>
    </source>
</evidence>
<evidence type="ECO:0000256" key="6">
    <source>
        <dbReference type="ARBA" id="ARBA00022833"/>
    </source>
</evidence>
<proteinExistence type="inferred from homology"/>
<dbReference type="PANTHER" id="PTHR47466:SF1">
    <property type="entry name" value="METALLOPROTEASE MEP1 (AFU_ORTHOLOGUE AFUA_1G07730)-RELATED"/>
    <property type="match status" value="1"/>
</dbReference>
<dbReference type="GO" id="GO:0006508">
    <property type="term" value="P:proteolysis"/>
    <property type="evidence" value="ECO:0007669"/>
    <property type="project" value="UniProtKB-KW"/>
</dbReference>
<evidence type="ECO:0000259" key="11">
    <source>
        <dbReference type="Pfam" id="PF05572"/>
    </source>
</evidence>
<organism evidence="12 13">
    <name type="scientific">Coprinopsis cinerea (strain Okayama-7 / 130 / ATCC MYA-4618 / FGSC 9003)</name>
    <name type="common">Inky cap fungus</name>
    <name type="synonym">Hormographiella aspergillata</name>
    <dbReference type="NCBI Taxonomy" id="240176"/>
    <lineage>
        <taxon>Eukaryota</taxon>
        <taxon>Fungi</taxon>
        <taxon>Dikarya</taxon>
        <taxon>Basidiomycota</taxon>
        <taxon>Agaricomycotina</taxon>
        <taxon>Agaricomycetes</taxon>
        <taxon>Agaricomycetidae</taxon>
        <taxon>Agaricales</taxon>
        <taxon>Agaricineae</taxon>
        <taxon>Psathyrellaceae</taxon>
        <taxon>Coprinopsis</taxon>
    </lineage>
</organism>
<dbReference type="Proteomes" id="UP000001861">
    <property type="component" value="Unassembled WGS sequence"/>
</dbReference>
<dbReference type="VEuPathDB" id="FungiDB:CC1G_10849"/>
<evidence type="ECO:0000256" key="10">
    <source>
        <dbReference type="SAM" id="SignalP"/>
    </source>
</evidence>
<keyword evidence="5" id="KW-0378">Hydrolase</keyword>
<evidence type="ECO:0000256" key="4">
    <source>
        <dbReference type="ARBA" id="ARBA00022729"/>
    </source>
</evidence>
<protein>
    <submittedName>
        <fullName evidence="12">Metalloprotease 1</fullName>
    </submittedName>
</protein>
<dbReference type="InParanoid" id="A8NKS0"/>
<comment type="caution">
    <text evidence="12">The sequence shown here is derived from an EMBL/GenBank/DDBJ whole genome shotgun (WGS) entry which is preliminary data.</text>
</comment>